<evidence type="ECO:0000256" key="1">
    <source>
        <dbReference type="SAM" id="MobiDB-lite"/>
    </source>
</evidence>
<reference evidence="3" key="1">
    <citation type="submission" date="2025-08" db="UniProtKB">
        <authorList>
            <consortium name="RefSeq"/>
        </authorList>
    </citation>
    <scope>IDENTIFICATION</scope>
    <source>
        <tissue evidence="3">Gonads</tissue>
    </source>
</reference>
<dbReference type="Proteomes" id="UP000085678">
    <property type="component" value="Unplaced"/>
</dbReference>
<dbReference type="GeneID" id="106167102"/>
<proteinExistence type="predicted"/>
<sequence length="276" mass="31590">MLGVPGKEWSNEGGKQMERGSAIRAQMSSKATQTEESWDSIIEKLGKKKWTERDITAVSTVVPSTVNVAKAMMSHGRPNVIHQVEQDAENYLQNNLDEMVNGMNNFFENSAQMMGEQLGMMTKANHDLRANLDPREAFKLDRRLEAMMKDMFGSEAYNMEQEILQRGKRFGGFDRTKQVLDFSDIMRGKGLTPEQINQKIQEHFTRIRQMTMDMMSQTYQLMKSGLKYQQQEYEEVYRVVEATKPEVLETHHAGPVRSRQAALNALGDHIHGPKRG</sequence>
<dbReference type="RefSeq" id="XP_013401262.1">
    <property type="nucleotide sequence ID" value="XM_013545808.1"/>
</dbReference>
<evidence type="ECO:0000313" key="3">
    <source>
        <dbReference type="RefSeq" id="XP_013401262.1"/>
    </source>
</evidence>
<dbReference type="KEGG" id="lak:106167102"/>
<evidence type="ECO:0000313" key="2">
    <source>
        <dbReference type="Proteomes" id="UP000085678"/>
    </source>
</evidence>
<protein>
    <submittedName>
        <fullName evidence="3">Uncharacterized protein LOC106167102</fullName>
    </submittedName>
</protein>
<organism evidence="2 3">
    <name type="scientific">Lingula anatina</name>
    <name type="common">Brachiopod</name>
    <name type="synonym">Lingula unguis</name>
    <dbReference type="NCBI Taxonomy" id="7574"/>
    <lineage>
        <taxon>Eukaryota</taxon>
        <taxon>Metazoa</taxon>
        <taxon>Spiralia</taxon>
        <taxon>Lophotrochozoa</taxon>
        <taxon>Brachiopoda</taxon>
        <taxon>Linguliformea</taxon>
        <taxon>Lingulata</taxon>
        <taxon>Lingulida</taxon>
        <taxon>Linguloidea</taxon>
        <taxon>Lingulidae</taxon>
        <taxon>Lingula</taxon>
    </lineage>
</organism>
<dbReference type="AlphaFoldDB" id="A0A1S3IST0"/>
<accession>A0A1S3IST0</accession>
<keyword evidence="2" id="KW-1185">Reference proteome</keyword>
<feature type="region of interest" description="Disordered" evidence="1">
    <location>
        <begin position="1"/>
        <end position="35"/>
    </location>
</feature>
<gene>
    <name evidence="3" type="primary">LOC106167102</name>
</gene>
<dbReference type="InParanoid" id="A0A1S3IST0"/>
<feature type="compositionally biased region" description="Polar residues" evidence="1">
    <location>
        <begin position="26"/>
        <end position="35"/>
    </location>
</feature>
<name>A0A1S3IST0_LINAN</name>